<keyword evidence="5" id="KW-1185">Reference proteome</keyword>
<dbReference type="STRING" id="871651.SAMN05421688_1067"/>
<dbReference type="Proteomes" id="UP000198796">
    <property type="component" value="Unassembled WGS sequence"/>
</dbReference>
<dbReference type="PANTHER" id="PTHR30055:SF146">
    <property type="entry name" value="HTH-TYPE TRANSCRIPTIONAL DUAL REGULATOR CECR"/>
    <property type="match status" value="1"/>
</dbReference>
<evidence type="ECO:0000313" key="4">
    <source>
        <dbReference type="EMBL" id="SFA80767.1"/>
    </source>
</evidence>
<dbReference type="InterPro" id="IPR039536">
    <property type="entry name" value="TetR_C_Proteobacteria"/>
</dbReference>
<dbReference type="Gene3D" id="1.10.357.10">
    <property type="entry name" value="Tetracycline Repressor, domain 2"/>
    <property type="match status" value="1"/>
</dbReference>
<accession>A0A1I0VXF8</accession>
<dbReference type="GO" id="GO:0000976">
    <property type="term" value="F:transcription cis-regulatory region binding"/>
    <property type="evidence" value="ECO:0007669"/>
    <property type="project" value="TreeGrafter"/>
</dbReference>
<keyword evidence="1 2" id="KW-0238">DNA-binding</keyword>
<evidence type="ECO:0000259" key="3">
    <source>
        <dbReference type="PROSITE" id="PS50977"/>
    </source>
</evidence>
<dbReference type="Gene3D" id="1.10.10.60">
    <property type="entry name" value="Homeodomain-like"/>
    <property type="match status" value="1"/>
</dbReference>
<dbReference type="PROSITE" id="PS50977">
    <property type="entry name" value="HTH_TETR_2"/>
    <property type="match status" value="1"/>
</dbReference>
<gene>
    <name evidence="4" type="ORF">SAMN05421688_1067</name>
</gene>
<evidence type="ECO:0000256" key="2">
    <source>
        <dbReference type="PROSITE-ProRule" id="PRU00335"/>
    </source>
</evidence>
<dbReference type="OrthoDB" id="7914379at2"/>
<feature type="DNA-binding region" description="H-T-H motif" evidence="2">
    <location>
        <begin position="30"/>
        <end position="49"/>
    </location>
</feature>
<dbReference type="RefSeq" id="WP_092061238.1">
    <property type="nucleotide sequence ID" value="NZ_FOJU01000001.1"/>
</dbReference>
<dbReference type="SUPFAM" id="SSF46689">
    <property type="entry name" value="Homeodomain-like"/>
    <property type="match status" value="1"/>
</dbReference>
<dbReference type="AlphaFoldDB" id="A0A1I0VXF8"/>
<protein>
    <submittedName>
        <fullName evidence="4">Transcriptional regulator, TetR family</fullName>
    </submittedName>
</protein>
<dbReference type="InterPro" id="IPR050109">
    <property type="entry name" value="HTH-type_TetR-like_transc_reg"/>
</dbReference>
<dbReference type="InterPro" id="IPR009057">
    <property type="entry name" value="Homeodomain-like_sf"/>
</dbReference>
<dbReference type="GO" id="GO:0003700">
    <property type="term" value="F:DNA-binding transcription factor activity"/>
    <property type="evidence" value="ECO:0007669"/>
    <property type="project" value="TreeGrafter"/>
</dbReference>
<dbReference type="EMBL" id="FOJU01000001">
    <property type="protein sequence ID" value="SFA80767.1"/>
    <property type="molecule type" value="Genomic_DNA"/>
</dbReference>
<organism evidence="4 5">
    <name type="scientific">Poseidonocella pacifica</name>
    <dbReference type="NCBI Taxonomy" id="871651"/>
    <lineage>
        <taxon>Bacteria</taxon>
        <taxon>Pseudomonadati</taxon>
        <taxon>Pseudomonadota</taxon>
        <taxon>Alphaproteobacteria</taxon>
        <taxon>Rhodobacterales</taxon>
        <taxon>Roseobacteraceae</taxon>
        <taxon>Poseidonocella</taxon>
    </lineage>
</organism>
<proteinExistence type="predicted"/>
<evidence type="ECO:0000256" key="1">
    <source>
        <dbReference type="ARBA" id="ARBA00023125"/>
    </source>
</evidence>
<sequence>MRDENKVLRQTQIECAAYELLELKGYAGTSMQGIARKARASNETLYNWYGDKRGLFTALVTRNAAEVRSLLETELSAGGDAITTLGLLAPKLLELLLGNRAIALNRAAAADPTGELGAAISQAGRETVLPLLEQVLETARRDGQLKFDRPTEAAGLFLDLLVGDFQIRRVIGRLPAPDREFCETRSALAVARFCQLLS</sequence>
<dbReference type="InterPro" id="IPR001647">
    <property type="entry name" value="HTH_TetR"/>
</dbReference>
<reference evidence="4 5" key="1">
    <citation type="submission" date="2016-10" db="EMBL/GenBank/DDBJ databases">
        <authorList>
            <person name="de Groot N.N."/>
        </authorList>
    </citation>
    <scope>NUCLEOTIDE SEQUENCE [LARGE SCALE GENOMIC DNA]</scope>
    <source>
        <strain evidence="4 5">DSM 29316</strain>
    </source>
</reference>
<evidence type="ECO:0000313" key="5">
    <source>
        <dbReference type="Proteomes" id="UP000198796"/>
    </source>
</evidence>
<name>A0A1I0VXF8_9RHOB</name>
<dbReference type="PANTHER" id="PTHR30055">
    <property type="entry name" value="HTH-TYPE TRANSCRIPTIONAL REGULATOR RUTR"/>
    <property type="match status" value="1"/>
</dbReference>
<dbReference type="Pfam" id="PF14246">
    <property type="entry name" value="TetR_C_7"/>
    <property type="match status" value="1"/>
</dbReference>
<feature type="domain" description="HTH tetR-type" evidence="3">
    <location>
        <begin position="7"/>
        <end position="67"/>
    </location>
</feature>
<dbReference type="Pfam" id="PF00440">
    <property type="entry name" value="TetR_N"/>
    <property type="match status" value="1"/>
</dbReference>